<evidence type="ECO:0000313" key="4">
    <source>
        <dbReference type="Proteomes" id="UP000244811"/>
    </source>
</evidence>
<dbReference type="AlphaFoldDB" id="A0A976QV43"/>
<comment type="similarity">
    <text evidence="1">Belongs to the TSR2 family.</text>
</comment>
<dbReference type="InterPro" id="IPR019398">
    <property type="entry name" value="Pre-rRNA_process_TSR2"/>
</dbReference>
<proteinExistence type="inferred from homology"/>
<gene>
    <name evidence="3" type="primary">TSR2_1</name>
    <name evidence="3" type="ORF">MACK_002137</name>
</gene>
<dbReference type="Proteomes" id="UP000244811">
    <property type="component" value="Chromosome 3"/>
</dbReference>
<evidence type="ECO:0000313" key="3">
    <source>
        <dbReference type="EMBL" id="UKK01324.2"/>
    </source>
</evidence>
<name>A0A976QV43_THEOR</name>
<protein>
    <submittedName>
        <fullName evidence="3">rRNA accumulation- protein</fullName>
    </submittedName>
</protein>
<evidence type="ECO:0000256" key="2">
    <source>
        <dbReference type="ARBA" id="ARBA00022552"/>
    </source>
</evidence>
<dbReference type="GO" id="GO:0006364">
    <property type="term" value="P:rRNA processing"/>
    <property type="evidence" value="ECO:0007669"/>
    <property type="project" value="UniProtKB-KW"/>
</dbReference>
<keyword evidence="2" id="KW-0698">rRNA processing</keyword>
<accession>A0A976QV43</accession>
<dbReference type="PANTHER" id="PTHR21250">
    <property type="entry name" value="PRE-RRNA-PROCESSING PROTEIN TSR2 HOMOLOG"/>
    <property type="match status" value="1"/>
</dbReference>
<evidence type="ECO:0000256" key="1">
    <source>
        <dbReference type="ARBA" id="ARBA00006524"/>
    </source>
</evidence>
<organism evidence="3 4">
    <name type="scientific">Theileria orientalis</name>
    <dbReference type="NCBI Taxonomy" id="68886"/>
    <lineage>
        <taxon>Eukaryota</taxon>
        <taxon>Sar</taxon>
        <taxon>Alveolata</taxon>
        <taxon>Apicomplexa</taxon>
        <taxon>Aconoidasida</taxon>
        <taxon>Piroplasmida</taxon>
        <taxon>Theileriidae</taxon>
        <taxon>Theileria</taxon>
    </lineage>
</organism>
<sequence length="172" mass="19359">MENAQEVFCKACEKVFDCWTALNLAVENNWGGDDSLSKKELLVRNVIEFCLKAKELYSDEIEDILIVKLDEYFSVNLEDGSEVEIASILVKLHETCSNNDFSYANELIANLQKSSNPSVAAHGTFKLRQLFSDPNSEEEDTPKSKSRGLQLKFKTHLGSKTVTDEDGWTTVL</sequence>
<reference evidence="3" key="1">
    <citation type="submission" date="2022-07" db="EMBL/GenBank/DDBJ databases">
        <title>Evaluation of T. orientalis genome assembly methods using nanopore sequencing and analysis of variation between genomes.</title>
        <authorList>
            <person name="Yam J."/>
            <person name="Micallef M.L."/>
            <person name="Liu M."/>
            <person name="Djordjevic S.P."/>
            <person name="Bogema D.R."/>
            <person name="Jenkins C."/>
        </authorList>
    </citation>
    <scope>NUCLEOTIDE SEQUENCE</scope>
    <source>
        <strain evidence="3">Goon Nure</strain>
    </source>
</reference>
<dbReference type="Pfam" id="PF10273">
    <property type="entry name" value="WGG"/>
    <property type="match status" value="1"/>
</dbReference>
<dbReference type="EMBL" id="CP056070">
    <property type="protein sequence ID" value="UKK01324.2"/>
    <property type="molecule type" value="Genomic_DNA"/>
</dbReference>